<comment type="caution">
    <text evidence="8">The sequence shown here is derived from an EMBL/GenBank/DDBJ whole genome shotgun (WGS) entry which is preliminary data.</text>
</comment>
<evidence type="ECO:0000256" key="7">
    <source>
        <dbReference type="SAM" id="MobiDB-lite"/>
    </source>
</evidence>
<organism evidence="8 9">
    <name type="scientific">Wickerhamomyces mucosus</name>
    <dbReference type="NCBI Taxonomy" id="1378264"/>
    <lineage>
        <taxon>Eukaryota</taxon>
        <taxon>Fungi</taxon>
        <taxon>Dikarya</taxon>
        <taxon>Ascomycota</taxon>
        <taxon>Saccharomycotina</taxon>
        <taxon>Saccharomycetes</taxon>
        <taxon>Phaffomycetales</taxon>
        <taxon>Wickerhamomycetaceae</taxon>
        <taxon>Wickerhamomyces</taxon>
    </lineage>
</organism>
<dbReference type="AlphaFoldDB" id="A0A9P8PN15"/>
<comment type="subcellular location">
    <subcellularLocation>
        <location evidence="2">Cytoplasm</location>
    </subcellularLocation>
    <subcellularLocation>
        <location evidence="1">Nucleus</location>
    </subcellularLocation>
</comment>
<dbReference type="Proteomes" id="UP000769528">
    <property type="component" value="Unassembled WGS sequence"/>
</dbReference>
<accession>A0A9P8PN15</accession>
<protein>
    <recommendedName>
        <fullName evidence="4">Damage-regulated import facilitator 1</fullName>
    </recommendedName>
</protein>
<dbReference type="OrthoDB" id="4072855at2759"/>
<gene>
    <name evidence="8" type="ORF">WICMUC_002799</name>
</gene>
<proteinExistence type="inferred from homology"/>
<dbReference type="Pfam" id="PF08591">
    <property type="entry name" value="RNR_inhib"/>
    <property type="match status" value="1"/>
</dbReference>
<feature type="region of interest" description="Disordered" evidence="7">
    <location>
        <begin position="38"/>
        <end position="70"/>
    </location>
</feature>
<dbReference type="InterPro" id="IPR013900">
    <property type="entry name" value="RNR_inhibitor"/>
</dbReference>
<evidence type="ECO:0000256" key="4">
    <source>
        <dbReference type="ARBA" id="ARBA00021625"/>
    </source>
</evidence>
<reference evidence="8" key="1">
    <citation type="journal article" date="2021" name="Open Biol.">
        <title>Shared evolutionary footprints suggest mitochondrial oxidative damage underlies multiple complex I losses in fungi.</title>
        <authorList>
            <person name="Schikora-Tamarit M.A."/>
            <person name="Marcet-Houben M."/>
            <person name="Nosek J."/>
            <person name="Gabaldon T."/>
        </authorList>
    </citation>
    <scope>NUCLEOTIDE SEQUENCE</scope>
    <source>
        <strain evidence="8">CBS6341</strain>
    </source>
</reference>
<evidence type="ECO:0000313" key="9">
    <source>
        <dbReference type="Proteomes" id="UP000769528"/>
    </source>
</evidence>
<evidence type="ECO:0000256" key="3">
    <source>
        <dbReference type="ARBA" id="ARBA00005459"/>
    </source>
</evidence>
<dbReference type="GO" id="GO:0005634">
    <property type="term" value="C:nucleus"/>
    <property type="evidence" value="ECO:0007669"/>
    <property type="project" value="UniProtKB-SubCell"/>
</dbReference>
<keyword evidence="6" id="KW-0539">Nucleus</keyword>
<evidence type="ECO:0000256" key="1">
    <source>
        <dbReference type="ARBA" id="ARBA00004123"/>
    </source>
</evidence>
<comment type="similarity">
    <text evidence="3">Belongs to the DIF1/spd1 family.</text>
</comment>
<sequence length="128" mass="14847">MSQIKRQQFSISQAQEQYPHQFELQSIGMRIRKAVSDGYQNQSSAFSNNTSHLKSQSQSQPQQTSAFQRVPLPSNIVVPPLLTNMTSSSVSSFEEWENNLDLRLQRIDHGLQKERFNKRTFESAEEEW</sequence>
<evidence type="ECO:0000256" key="2">
    <source>
        <dbReference type="ARBA" id="ARBA00004496"/>
    </source>
</evidence>
<feature type="compositionally biased region" description="Low complexity" evidence="7">
    <location>
        <begin position="51"/>
        <end position="68"/>
    </location>
</feature>
<evidence type="ECO:0000256" key="6">
    <source>
        <dbReference type="ARBA" id="ARBA00023242"/>
    </source>
</evidence>
<reference evidence="8" key="2">
    <citation type="submission" date="2021-01" db="EMBL/GenBank/DDBJ databases">
        <authorList>
            <person name="Schikora-Tamarit M.A."/>
        </authorList>
    </citation>
    <scope>NUCLEOTIDE SEQUENCE</scope>
    <source>
        <strain evidence="8">CBS6341</strain>
    </source>
</reference>
<keyword evidence="9" id="KW-1185">Reference proteome</keyword>
<evidence type="ECO:0000313" key="8">
    <source>
        <dbReference type="EMBL" id="KAH3675143.1"/>
    </source>
</evidence>
<keyword evidence="5" id="KW-0963">Cytoplasm</keyword>
<feature type="compositionally biased region" description="Polar residues" evidence="7">
    <location>
        <begin position="38"/>
        <end position="50"/>
    </location>
</feature>
<dbReference type="EMBL" id="JAEUBF010000781">
    <property type="protein sequence ID" value="KAH3675143.1"/>
    <property type="molecule type" value="Genomic_DNA"/>
</dbReference>
<name>A0A9P8PN15_9ASCO</name>
<evidence type="ECO:0000256" key="5">
    <source>
        <dbReference type="ARBA" id="ARBA00022490"/>
    </source>
</evidence>
<dbReference type="GO" id="GO:0005737">
    <property type="term" value="C:cytoplasm"/>
    <property type="evidence" value="ECO:0007669"/>
    <property type="project" value="UniProtKB-SubCell"/>
</dbReference>